<organism evidence="1 2">
    <name type="scientific">Leekyejoonella antrihumi</name>
    <dbReference type="NCBI Taxonomy" id="1660198"/>
    <lineage>
        <taxon>Bacteria</taxon>
        <taxon>Bacillati</taxon>
        <taxon>Actinomycetota</taxon>
        <taxon>Actinomycetes</taxon>
        <taxon>Micrococcales</taxon>
        <taxon>Dermacoccaceae</taxon>
        <taxon>Leekyejoonella</taxon>
    </lineage>
</organism>
<dbReference type="GO" id="GO:0019825">
    <property type="term" value="F:oxygen binding"/>
    <property type="evidence" value="ECO:0007669"/>
    <property type="project" value="InterPro"/>
</dbReference>
<dbReference type="Gene3D" id="1.10.490.10">
    <property type="entry name" value="Globins"/>
    <property type="match status" value="1"/>
</dbReference>
<name>A0A563E5V6_9MICO</name>
<dbReference type="AlphaFoldDB" id="A0A563E5V6"/>
<proteinExistence type="predicted"/>
<protein>
    <submittedName>
        <fullName evidence="1">Group III truncated hemoglobin</fullName>
    </submittedName>
</protein>
<dbReference type="SUPFAM" id="SSF46458">
    <property type="entry name" value="Globin-like"/>
    <property type="match status" value="1"/>
</dbReference>
<dbReference type="InterPro" id="IPR012292">
    <property type="entry name" value="Globin/Proto"/>
</dbReference>
<sequence length="145" mass="16693">MDEPSDLQDLAGREDILALLEDFYGRAFADPVLAPIFQQHMSLERHLPIVTDFWATTLLGERSYTRKVIQRHQQVDELSPFEPRHFERWLQLWWQAIDDHAEGRLADLAKRQGMRMAAAMCRAIVGEVPEGISELLTTSGHRVRG</sequence>
<dbReference type="InterPro" id="IPR009050">
    <property type="entry name" value="Globin-like_sf"/>
</dbReference>
<dbReference type="Proteomes" id="UP000320244">
    <property type="component" value="Unassembled WGS sequence"/>
</dbReference>
<reference evidence="1 2" key="1">
    <citation type="submission" date="2019-05" db="EMBL/GenBank/DDBJ databases">
        <authorList>
            <person name="Lee S.D."/>
        </authorList>
    </citation>
    <scope>NUCLEOTIDE SEQUENCE [LARGE SCALE GENOMIC DNA]</scope>
    <source>
        <strain evidence="1 2">C5-26</strain>
    </source>
</reference>
<dbReference type="EMBL" id="VCQV01000005">
    <property type="protein sequence ID" value="TWP37602.1"/>
    <property type="molecule type" value="Genomic_DNA"/>
</dbReference>
<keyword evidence="2" id="KW-1185">Reference proteome</keyword>
<evidence type="ECO:0000313" key="2">
    <source>
        <dbReference type="Proteomes" id="UP000320244"/>
    </source>
</evidence>
<dbReference type="CDD" id="cd08916">
    <property type="entry name" value="TrHb3_P"/>
    <property type="match status" value="1"/>
</dbReference>
<reference evidence="1 2" key="2">
    <citation type="submission" date="2019-08" db="EMBL/GenBank/DDBJ databases">
        <title>Jejuicoccus antrihumi gen. nov., sp. nov., a new member of the family Dermacoccaceae isolated from a cave.</title>
        <authorList>
            <person name="Schumann P."/>
            <person name="Kim I.S."/>
        </authorList>
    </citation>
    <scope>NUCLEOTIDE SEQUENCE [LARGE SCALE GENOMIC DNA]</scope>
    <source>
        <strain evidence="1 2">C5-26</strain>
    </source>
</reference>
<accession>A0A563E5V6</accession>
<gene>
    <name evidence="1" type="ORF">FGL98_05135</name>
</gene>
<comment type="caution">
    <text evidence="1">The sequence shown here is derived from an EMBL/GenBank/DDBJ whole genome shotgun (WGS) entry which is preliminary data.</text>
</comment>
<dbReference type="GO" id="GO:0020037">
    <property type="term" value="F:heme binding"/>
    <property type="evidence" value="ECO:0007669"/>
    <property type="project" value="InterPro"/>
</dbReference>
<dbReference type="RefSeq" id="WP_146315669.1">
    <property type="nucleotide sequence ID" value="NZ_VCQV01000005.1"/>
</dbReference>
<evidence type="ECO:0000313" key="1">
    <source>
        <dbReference type="EMBL" id="TWP37602.1"/>
    </source>
</evidence>
<dbReference type="OrthoDB" id="25954at2"/>